<comment type="subcellular location">
    <subcellularLocation>
        <location evidence="1">Cell outer membrane</location>
        <topology evidence="1">Multi-pass membrane protein</topology>
    </subcellularLocation>
</comment>
<feature type="domain" description="TonB-dependent receptor plug" evidence="10">
    <location>
        <begin position="51"/>
        <end position="159"/>
    </location>
</feature>
<dbReference type="PANTHER" id="PTHR32552:SF81">
    <property type="entry name" value="TONB-DEPENDENT OUTER MEMBRANE RECEPTOR"/>
    <property type="match status" value="1"/>
</dbReference>
<keyword evidence="7" id="KW-0798">TonB box</keyword>
<dbReference type="Gene3D" id="2.40.170.20">
    <property type="entry name" value="TonB-dependent receptor, beta-barrel domain"/>
    <property type="match status" value="1"/>
</dbReference>
<sequence>MTYSNILKRCSLITAIFFSTVGISTIYAADEESGVLEEVIVTAQKREQALVDTPISMTAISGSTLDDLNITDVLDIGKFSPNVLLIKSPNSATGIYPSIRGGHAANPAITYESSVGVYLNGAFIGKNMGALFDVVDVERIEILRGPQGTLYGKNTTGGAINIISRTPSGEGGGSVKLTAGENGRKIVKLNLSPASSGPVKMSLALRKEEYDGWIDNTADPLGSFFASPAPSNDGFGIKDDLAGMLTISYSNDTFDLSYFYDFNDTDRTNEFYQVTRITPFGIQDSSPAAVAALGPYSLAFLGMAQYSCVTGCKKRRDSGSNNDASRDDAESDGHSLIMTWDMGGYELKSTTTRREFEVHDILDHDSSPLAIARTQRDIDYEALSQEIQLSGSGSDGSSHWVLGYYHFEDDGYTNNPQEFLMVFGPGGLLYDSQYGLETDSDAIYGQVDWSPASSPSWTYTLGARYTKEEKTGERIFRILQDASIPAPMPLAVIPYTQASEDFSDSIFNIIVSKQLNENTNFYAKVSEGWKAGSFNGETSSQAVFVNAFKPQSTTSIEAGLKSRFADGKGAFNLAVFQDTHEDKQEFIFLATNAAESVVKNFGEQEITGVEAELYYQASPNLYFQASIGTLDAEYNEARDDAGNDVSDAFAHPFVPDLTTMLTLDYNFGSGPRGTAGIRIDAYTNDGYTSFPDPEDSARINTPSHELIDIRLYLNDFQLGDNMTADISFWGKNVTDEEFPYTGYDFGGFGWSGELFNDPTEYGVDFTIRW</sequence>
<evidence type="ECO:0000256" key="1">
    <source>
        <dbReference type="ARBA" id="ARBA00004571"/>
    </source>
</evidence>
<evidence type="ECO:0000256" key="9">
    <source>
        <dbReference type="ARBA" id="ARBA00023237"/>
    </source>
</evidence>
<dbReference type="Pfam" id="PF07715">
    <property type="entry name" value="Plug"/>
    <property type="match status" value="1"/>
</dbReference>
<dbReference type="AlphaFoldDB" id="A0A381TDL8"/>
<evidence type="ECO:0000256" key="4">
    <source>
        <dbReference type="ARBA" id="ARBA00022692"/>
    </source>
</evidence>
<dbReference type="InterPro" id="IPR039426">
    <property type="entry name" value="TonB-dep_rcpt-like"/>
</dbReference>
<dbReference type="EMBL" id="UINC01004373">
    <property type="protein sequence ID" value="SVA13849.1"/>
    <property type="molecule type" value="Genomic_DNA"/>
</dbReference>
<dbReference type="GO" id="GO:0006826">
    <property type="term" value="P:iron ion transport"/>
    <property type="evidence" value="ECO:0007669"/>
    <property type="project" value="UniProtKB-KW"/>
</dbReference>
<keyword evidence="9" id="KW-0998">Cell outer membrane</keyword>
<evidence type="ECO:0000256" key="7">
    <source>
        <dbReference type="ARBA" id="ARBA00023077"/>
    </source>
</evidence>
<dbReference type="SUPFAM" id="SSF56935">
    <property type="entry name" value="Porins"/>
    <property type="match status" value="1"/>
</dbReference>
<keyword evidence="8" id="KW-0472">Membrane</keyword>
<evidence type="ECO:0000256" key="8">
    <source>
        <dbReference type="ARBA" id="ARBA00023136"/>
    </source>
</evidence>
<evidence type="ECO:0000313" key="11">
    <source>
        <dbReference type="EMBL" id="SVA13849.1"/>
    </source>
</evidence>
<dbReference type="PROSITE" id="PS52016">
    <property type="entry name" value="TONB_DEPENDENT_REC_3"/>
    <property type="match status" value="1"/>
</dbReference>
<dbReference type="PANTHER" id="PTHR32552">
    <property type="entry name" value="FERRICHROME IRON RECEPTOR-RELATED"/>
    <property type="match status" value="1"/>
</dbReference>
<keyword evidence="3" id="KW-0410">Iron transport</keyword>
<evidence type="ECO:0000256" key="2">
    <source>
        <dbReference type="ARBA" id="ARBA00022448"/>
    </source>
</evidence>
<dbReference type="InterPro" id="IPR036942">
    <property type="entry name" value="Beta-barrel_TonB_sf"/>
</dbReference>
<evidence type="ECO:0000256" key="3">
    <source>
        <dbReference type="ARBA" id="ARBA00022496"/>
    </source>
</evidence>
<proteinExistence type="predicted"/>
<keyword evidence="2" id="KW-0813">Transport</keyword>
<gene>
    <name evidence="11" type="ORF">METZ01_LOCUS66703</name>
</gene>
<dbReference type="GO" id="GO:0009279">
    <property type="term" value="C:cell outer membrane"/>
    <property type="evidence" value="ECO:0007669"/>
    <property type="project" value="UniProtKB-SubCell"/>
</dbReference>
<accession>A0A381TDL8</accession>
<evidence type="ECO:0000256" key="6">
    <source>
        <dbReference type="ARBA" id="ARBA00023065"/>
    </source>
</evidence>
<keyword evidence="5" id="KW-0408">Iron</keyword>
<keyword evidence="4" id="KW-0812">Transmembrane</keyword>
<reference evidence="11" key="1">
    <citation type="submission" date="2018-05" db="EMBL/GenBank/DDBJ databases">
        <authorList>
            <person name="Lanie J.A."/>
            <person name="Ng W.-L."/>
            <person name="Kazmierczak K.M."/>
            <person name="Andrzejewski T.M."/>
            <person name="Davidsen T.M."/>
            <person name="Wayne K.J."/>
            <person name="Tettelin H."/>
            <person name="Glass J.I."/>
            <person name="Rusch D."/>
            <person name="Podicherti R."/>
            <person name="Tsui H.-C.T."/>
            <person name="Winkler M.E."/>
        </authorList>
    </citation>
    <scope>NUCLEOTIDE SEQUENCE</scope>
</reference>
<keyword evidence="6" id="KW-0406">Ion transport</keyword>
<protein>
    <recommendedName>
        <fullName evidence="10">TonB-dependent receptor plug domain-containing protein</fullName>
    </recommendedName>
</protein>
<evidence type="ECO:0000256" key="5">
    <source>
        <dbReference type="ARBA" id="ARBA00023004"/>
    </source>
</evidence>
<evidence type="ECO:0000259" key="10">
    <source>
        <dbReference type="Pfam" id="PF07715"/>
    </source>
</evidence>
<name>A0A381TDL8_9ZZZZ</name>
<organism evidence="11">
    <name type="scientific">marine metagenome</name>
    <dbReference type="NCBI Taxonomy" id="408172"/>
    <lineage>
        <taxon>unclassified sequences</taxon>
        <taxon>metagenomes</taxon>
        <taxon>ecological metagenomes</taxon>
    </lineage>
</organism>
<dbReference type="InterPro" id="IPR012910">
    <property type="entry name" value="Plug_dom"/>
</dbReference>